<feature type="region of interest" description="Disordered" evidence="1">
    <location>
        <begin position="37"/>
        <end position="227"/>
    </location>
</feature>
<organism evidence="2 3">
    <name type="scientific">Phialemonium thermophilum</name>
    <dbReference type="NCBI Taxonomy" id="223376"/>
    <lineage>
        <taxon>Eukaryota</taxon>
        <taxon>Fungi</taxon>
        <taxon>Dikarya</taxon>
        <taxon>Ascomycota</taxon>
        <taxon>Pezizomycotina</taxon>
        <taxon>Sordariomycetes</taxon>
        <taxon>Sordariomycetidae</taxon>
        <taxon>Cephalothecales</taxon>
        <taxon>Cephalothecaceae</taxon>
        <taxon>Phialemonium</taxon>
    </lineage>
</organism>
<dbReference type="EMBL" id="JAZHXJ010000206">
    <property type="protein sequence ID" value="KAL1868865.1"/>
    <property type="molecule type" value="Genomic_DNA"/>
</dbReference>
<name>A0ABR3WZC4_9PEZI</name>
<comment type="caution">
    <text evidence="2">The sequence shown here is derived from an EMBL/GenBank/DDBJ whole genome shotgun (WGS) entry which is preliminary data.</text>
</comment>
<protein>
    <submittedName>
        <fullName evidence="2">Uncharacterized protein</fullName>
    </submittedName>
</protein>
<evidence type="ECO:0000313" key="3">
    <source>
        <dbReference type="Proteomes" id="UP001586593"/>
    </source>
</evidence>
<keyword evidence="3" id="KW-1185">Reference proteome</keyword>
<dbReference type="Proteomes" id="UP001586593">
    <property type="component" value="Unassembled WGS sequence"/>
</dbReference>
<feature type="compositionally biased region" description="Low complexity" evidence="1">
    <location>
        <begin position="162"/>
        <end position="172"/>
    </location>
</feature>
<reference evidence="2 3" key="1">
    <citation type="journal article" date="2024" name="Commun. Biol.">
        <title>Comparative genomic analysis of thermophilic fungi reveals convergent evolutionary adaptations and gene losses.</title>
        <authorList>
            <person name="Steindorff A.S."/>
            <person name="Aguilar-Pontes M.V."/>
            <person name="Robinson A.J."/>
            <person name="Andreopoulos B."/>
            <person name="LaButti K."/>
            <person name="Kuo A."/>
            <person name="Mondo S."/>
            <person name="Riley R."/>
            <person name="Otillar R."/>
            <person name="Haridas S."/>
            <person name="Lipzen A."/>
            <person name="Grimwood J."/>
            <person name="Schmutz J."/>
            <person name="Clum A."/>
            <person name="Reid I.D."/>
            <person name="Moisan M.C."/>
            <person name="Butler G."/>
            <person name="Nguyen T.T.M."/>
            <person name="Dewar K."/>
            <person name="Conant G."/>
            <person name="Drula E."/>
            <person name="Henrissat B."/>
            <person name="Hansel C."/>
            <person name="Singer S."/>
            <person name="Hutchinson M.I."/>
            <person name="de Vries R.P."/>
            <person name="Natvig D.O."/>
            <person name="Powell A.J."/>
            <person name="Tsang A."/>
            <person name="Grigoriev I.V."/>
        </authorList>
    </citation>
    <scope>NUCLEOTIDE SEQUENCE [LARGE SCALE GENOMIC DNA]</scope>
    <source>
        <strain evidence="2 3">ATCC 24622</strain>
    </source>
</reference>
<sequence>MVLRFKKAGSESATAIAALTEKVTAAIDWGALLRLWEGNSDMDSREEGSSRNKKKKSGVPRNQGHRCGQEGVLPPGTQTGGTWEDDAHQESMPPDARGIVSPAASSFHTSDEEAGEDEQWEQVKPRDYLTASELRAARKRRKGQQADGCNVPSEEKNMADILLESSVSELLSPKPCQDSMEHDGVGRRSVAGDGSTAQGDRRLDEEKGKGTSSKDDPTRQLEQPQER</sequence>
<evidence type="ECO:0000313" key="2">
    <source>
        <dbReference type="EMBL" id="KAL1868865.1"/>
    </source>
</evidence>
<feature type="compositionally biased region" description="Basic and acidic residues" evidence="1">
    <location>
        <begin position="199"/>
        <end position="227"/>
    </location>
</feature>
<gene>
    <name evidence="2" type="ORF">VTK73DRAFT_3445</name>
</gene>
<proteinExistence type="predicted"/>
<evidence type="ECO:0000256" key="1">
    <source>
        <dbReference type="SAM" id="MobiDB-lite"/>
    </source>
</evidence>
<accession>A0ABR3WZC4</accession>